<reference evidence="2 3" key="1">
    <citation type="submission" date="2009-09" db="EMBL/GenBank/DDBJ databases">
        <authorList>
            <person name="Weinstock G."/>
            <person name="Sodergren E."/>
            <person name="Clifton S."/>
            <person name="Fulton L."/>
            <person name="Fulton B."/>
            <person name="Courtney L."/>
            <person name="Fronick C."/>
            <person name="Harrison M."/>
            <person name="Strong C."/>
            <person name="Farmer C."/>
            <person name="Delahaunty K."/>
            <person name="Markovic C."/>
            <person name="Hall O."/>
            <person name="Minx P."/>
            <person name="Tomlinson C."/>
            <person name="Mitreva M."/>
            <person name="Nelson J."/>
            <person name="Hou S."/>
            <person name="Wollam A."/>
            <person name="Pepin K.H."/>
            <person name="Johnson M."/>
            <person name="Bhonagiri V."/>
            <person name="Nash W.E."/>
            <person name="Warren W."/>
            <person name="Chinwalla A."/>
            <person name="Mardis E.R."/>
            <person name="Wilson R.K."/>
        </authorList>
    </citation>
    <scope>NUCLEOTIDE SEQUENCE [LARGE SCALE GENOMIC DNA]</scope>
    <source>
        <strain evidence="2">ATCC 35185</strain>
        <strain evidence="3">ATCC 35185 / DSM 20758 / VPI D19B-28</strain>
    </source>
</reference>
<dbReference type="AlphaFoldDB" id="C9LVE1"/>
<evidence type="ECO:0000313" key="1">
    <source>
        <dbReference type="EMBL" id="AEB99077.1"/>
    </source>
</evidence>
<dbReference type="KEGG" id="ssg:Selsp_0098"/>
<dbReference type="InterPro" id="IPR016031">
    <property type="entry name" value="Trp_RNA-bd_attenuator-like_dom"/>
</dbReference>
<organism evidence="2 3">
    <name type="scientific">Selenomonas sputigena (strain ATCC 35185 / DSM 20758 / CCUG 44933 / VPI D19B-28)</name>
    <dbReference type="NCBI Taxonomy" id="546271"/>
    <lineage>
        <taxon>Bacteria</taxon>
        <taxon>Bacillati</taxon>
        <taxon>Bacillota</taxon>
        <taxon>Negativicutes</taxon>
        <taxon>Selenomonadales</taxon>
        <taxon>Selenomonadaceae</taxon>
        <taxon>Selenomonas</taxon>
    </lineage>
</organism>
<reference evidence="1 4" key="2">
    <citation type="submission" date="2011-04" db="EMBL/GenBank/DDBJ databases">
        <title>The complete genome of Selenomonas sputigena DSM 20758.</title>
        <authorList>
            <consortium name="US DOE Joint Genome Institute (JGI-PGF)"/>
            <person name="Lucas S."/>
            <person name="Copeland A."/>
            <person name="Lapidus A."/>
            <person name="Bruce D."/>
            <person name="Goodwin L."/>
            <person name="Pitluck S."/>
            <person name="Peters L."/>
            <person name="Kyrpides N."/>
            <person name="Mavromatis K."/>
            <person name="Ivanova N."/>
            <person name="Ovchinnikova G."/>
            <person name="Teshima H."/>
            <person name="Detter J.C."/>
            <person name="Tapia R."/>
            <person name="Han C."/>
            <person name="Land M."/>
            <person name="Hauser L."/>
            <person name="Markowitz V."/>
            <person name="Cheng J.-F."/>
            <person name="Hugenholtz P."/>
            <person name="Woyke T."/>
            <person name="Wu D."/>
            <person name="Gronow S."/>
            <person name="Wellnitz S."/>
            <person name="Schneider S."/>
            <person name="Klenk H.-P."/>
            <person name="Eisen J.A."/>
        </authorList>
    </citation>
    <scope>NUCLEOTIDE SEQUENCE [LARGE SCALE GENOMIC DNA]</scope>
    <source>
        <strain evidence="1">ATCC 35185</strain>
        <strain evidence="4">ATCC 35185 / DSM 20758 / VPI D19B-28</strain>
    </source>
</reference>
<proteinExistence type="predicted"/>
<gene>
    <name evidence="1" type="ordered locus">Selsp_0098</name>
    <name evidence="2" type="ORF">SELSPUOL_01434</name>
</gene>
<dbReference type="InterPro" id="IPR036983">
    <property type="entry name" value="AIM24_sf"/>
</dbReference>
<dbReference type="NCBIfam" id="TIGR00266">
    <property type="entry name" value="TIGR00266 family protein"/>
    <property type="match status" value="1"/>
</dbReference>
<dbReference type="EMBL" id="CP002637">
    <property type="protein sequence ID" value="AEB99077.1"/>
    <property type="molecule type" value="Genomic_DNA"/>
</dbReference>
<dbReference type="OrthoDB" id="9779518at2"/>
<dbReference type="PANTHER" id="PTHR43657">
    <property type="entry name" value="TRYPTOPHAN RNA-BINDING ATTENUATOR PROTEIN-LIKE PROTEIN"/>
    <property type="match status" value="1"/>
</dbReference>
<accession>C9LVE1</accession>
<dbReference type="RefSeq" id="WP_006192732.1">
    <property type="nucleotide sequence ID" value="NC_015437.1"/>
</dbReference>
<name>C9LVE1_SELS3</name>
<evidence type="ECO:0000313" key="3">
    <source>
        <dbReference type="Proteomes" id="UP000003505"/>
    </source>
</evidence>
<dbReference type="Proteomes" id="UP000003505">
    <property type="component" value="Unassembled WGS sequence"/>
</dbReference>
<dbReference type="SUPFAM" id="SSF51219">
    <property type="entry name" value="TRAP-like"/>
    <property type="match status" value="1"/>
</dbReference>
<protein>
    <submittedName>
        <fullName evidence="2">TIGR00266 family protein</fullName>
    </submittedName>
</protein>
<dbReference type="EMBL" id="ACKP02000027">
    <property type="protein sequence ID" value="EEX77104.1"/>
    <property type="molecule type" value="Genomic_DNA"/>
</dbReference>
<sequence>MMEYKILYPEAFPVVECSLRHGEAIKAESDAMIAMDATVDVEGKMEGGVLGGIMRRVFTGESFFLQRLVASRGAGKVLFGHPLPGGIMDVALDGSYGMIVQKGGFLAAEETVNIDSKMQGLMQGFFSQEGFFLLKLTGKGIAFLSSYGVIHVLNLEAGEEVIVDNGHLVAWPDYMNYKIEKASNGWISSVMSGECLVCRFRGPGPVLIQTRNPSGFETWIQEIVRKGGK</sequence>
<dbReference type="InterPro" id="IPR002838">
    <property type="entry name" value="AIM24"/>
</dbReference>
<dbReference type="eggNOG" id="COG2013">
    <property type="taxonomic scope" value="Bacteria"/>
</dbReference>
<dbReference type="Proteomes" id="UP000011124">
    <property type="component" value="Chromosome"/>
</dbReference>
<evidence type="ECO:0000313" key="2">
    <source>
        <dbReference type="EMBL" id="EEX77104.1"/>
    </source>
</evidence>
<dbReference type="HOGENOM" id="CLU_040551_4_1_9"/>
<dbReference type="Gene3D" id="3.60.160.10">
    <property type="entry name" value="Mitochondrial biogenesis AIM24"/>
    <property type="match status" value="1"/>
</dbReference>
<evidence type="ECO:0000313" key="4">
    <source>
        <dbReference type="Proteomes" id="UP000011124"/>
    </source>
</evidence>
<dbReference type="STRING" id="546271.Selsp_0098"/>
<dbReference type="PANTHER" id="PTHR43657:SF1">
    <property type="entry name" value="ALTERED INHERITANCE OF MITOCHONDRIA PROTEIN 24, MITOCHONDRIAL"/>
    <property type="match status" value="1"/>
</dbReference>
<dbReference type="Pfam" id="PF01987">
    <property type="entry name" value="AIM24"/>
    <property type="match status" value="1"/>
</dbReference>
<keyword evidence="4" id="KW-1185">Reference proteome</keyword>